<gene>
    <name evidence="1" type="ORF">ACT18_00910</name>
</gene>
<evidence type="ECO:0000313" key="1">
    <source>
        <dbReference type="EMBL" id="OBY33524.1"/>
    </source>
</evidence>
<name>A0A1B8SLE7_9MYCO</name>
<proteinExistence type="predicted"/>
<dbReference type="Proteomes" id="UP000092668">
    <property type="component" value="Unassembled WGS sequence"/>
</dbReference>
<dbReference type="AlphaFoldDB" id="A0A1B8SLE7"/>
<reference evidence="1 2" key="1">
    <citation type="submission" date="2015-06" db="EMBL/GenBank/DDBJ databases">
        <title>Genome sequence of Mycobacterium kumamotonense strain Roo.</title>
        <authorList>
            <person name="Greninger A.L."/>
            <person name="Cunningham G."/>
            <person name="Miller S."/>
        </authorList>
    </citation>
    <scope>NUCLEOTIDE SEQUENCE [LARGE SCALE GENOMIC DNA]</scope>
    <source>
        <strain evidence="1 2">Roo</strain>
    </source>
</reference>
<keyword evidence="2" id="KW-1185">Reference proteome</keyword>
<organism evidence="1 2">
    <name type="scientific">Mycolicibacter kumamotonensis</name>
    <dbReference type="NCBI Taxonomy" id="354243"/>
    <lineage>
        <taxon>Bacteria</taxon>
        <taxon>Bacillati</taxon>
        <taxon>Actinomycetota</taxon>
        <taxon>Actinomycetes</taxon>
        <taxon>Mycobacteriales</taxon>
        <taxon>Mycobacteriaceae</taxon>
        <taxon>Mycolicibacter</taxon>
    </lineage>
</organism>
<comment type="caution">
    <text evidence="1">The sequence shown here is derived from an EMBL/GenBank/DDBJ whole genome shotgun (WGS) entry which is preliminary data.</text>
</comment>
<dbReference type="RefSeq" id="WP_065286803.1">
    <property type="nucleotide sequence ID" value="NZ_LFOE01000001.1"/>
</dbReference>
<protein>
    <submittedName>
        <fullName evidence="1">Uncharacterized protein</fullName>
    </submittedName>
</protein>
<dbReference type="EMBL" id="LFOE01000001">
    <property type="protein sequence ID" value="OBY33524.1"/>
    <property type="molecule type" value="Genomic_DNA"/>
</dbReference>
<accession>A0A1B8SLE7</accession>
<sequence>MSNEPSGISIVSPKIRDQSITRKFVGLNGTGYVALDIKSTSGSVDPDENSLGLKVWFNDVLAQQPVSDDPRGVLVATIGPDEITREDVGKYYYDIGPQYTKNRGTLAIEWSYRVNGTDFTFQDNLQIQDQMPLYDSLSDDQRLMVEQVTYMYGDLFDSTEGGPYLIEPFQTHYDYERIAQIAQMAITRINLTGFPVVDWGIGPGTATAPKNFNGLITMGTYYEVMRHLIRSYVEVPVRANMQVTYLDRTAYSQRWQAILSSEWPQFESMIKMAKRSLLQLGRGSLLVSGGIFGGGANGLFMAGGYAAMTRAFRFYPAAPAVSFPAGTGRW</sequence>
<evidence type="ECO:0000313" key="2">
    <source>
        <dbReference type="Proteomes" id="UP000092668"/>
    </source>
</evidence>